<dbReference type="GO" id="GO:0140291">
    <property type="term" value="P:peptidyl-glutamate ADP-deribosylation"/>
    <property type="evidence" value="ECO:0007669"/>
    <property type="project" value="TreeGrafter"/>
</dbReference>
<dbReference type="InterPro" id="IPR050892">
    <property type="entry name" value="ADP-ribose_metab_enzymes"/>
</dbReference>
<accession>A0A1H8D2C2</accession>
<protein>
    <submittedName>
        <fullName evidence="3">Macro domain-containing protein</fullName>
    </submittedName>
</protein>
<proteinExistence type="predicted"/>
<dbReference type="PROSITE" id="PS51154">
    <property type="entry name" value="MACRO"/>
    <property type="match status" value="1"/>
</dbReference>
<dbReference type="Gene3D" id="3.40.220.10">
    <property type="entry name" value="Leucine Aminopeptidase, subunit E, domain 1"/>
    <property type="match status" value="1"/>
</dbReference>
<reference evidence="4" key="1">
    <citation type="submission" date="2016-10" db="EMBL/GenBank/DDBJ databases">
        <authorList>
            <person name="Varghese N."/>
            <person name="Submissions S."/>
        </authorList>
    </citation>
    <scope>NUCLEOTIDE SEQUENCE [LARGE SCALE GENOMIC DNA]</scope>
    <source>
        <strain evidence="4">Gh-48</strain>
    </source>
</reference>
<dbReference type="PANTHER" id="PTHR12521">
    <property type="entry name" value="PROTEIN C6ORF130"/>
    <property type="match status" value="1"/>
</dbReference>
<sequence>MLTYHKGDLLKDDADCLINTVNTVGVMGKGIALAFKNAFPHNYLVYRNAFAAKQLAIGRLLVVQDVNFY</sequence>
<evidence type="ECO:0000313" key="4">
    <source>
        <dbReference type="Proteomes" id="UP000198942"/>
    </source>
</evidence>
<evidence type="ECO:0000256" key="1">
    <source>
        <dbReference type="ARBA" id="ARBA00035885"/>
    </source>
</evidence>
<evidence type="ECO:0000313" key="3">
    <source>
        <dbReference type="EMBL" id="SEN01292.1"/>
    </source>
</evidence>
<name>A0A1H8D2C2_9SPHI</name>
<keyword evidence="4" id="KW-1185">Reference proteome</keyword>
<comment type="catalytic activity">
    <reaction evidence="1">
        <text>an N-(ADP-alpha-D-ribosyl)-thymidine in DNA + H2O = a thymidine in DNA + ADP-D-ribose</text>
        <dbReference type="Rhea" id="RHEA:71655"/>
        <dbReference type="Rhea" id="RHEA-COMP:13556"/>
        <dbReference type="Rhea" id="RHEA-COMP:18051"/>
        <dbReference type="ChEBI" id="CHEBI:15377"/>
        <dbReference type="ChEBI" id="CHEBI:57967"/>
        <dbReference type="ChEBI" id="CHEBI:137386"/>
        <dbReference type="ChEBI" id="CHEBI:191199"/>
    </reaction>
    <physiologicalReaction direction="left-to-right" evidence="1">
        <dbReference type="Rhea" id="RHEA:71656"/>
    </physiologicalReaction>
</comment>
<dbReference type="InterPro" id="IPR002589">
    <property type="entry name" value="Macro_dom"/>
</dbReference>
<dbReference type="EMBL" id="FOCL01000002">
    <property type="protein sequence ID" value="SEN01292.1"/>
    <property type="molecule type" value="Genomic_DNA"/>
</dbReference>
<dbReference type="Proteomes" id="UP000198942">
    <property type="component" value="Unassembled WGS sequence"/>
</dbReference>
<dbReference type="Pfam" id="PF01661">
    <property type="entry name" value="Macro"/>
    <property type="match status" value="1"/>
</dbReference>
<dbReference type="AlphaFoldDB" id="A0A1H8D2C2"/>
<dbReference type="STRING" id="551995.SAMN05192574_102175"/>
<evidence type="ECO:0000259" key="2">
    <source>
        <dbReference type="PROSITE" id="PS51154"/>
    </source>
</evidence>
<dbReference type="RefSeq" id="WP_091209095.1">
    <property type="nucleotide sequence ID" value="NZ_FOCL01000002.1"/>
</dbReference>
<gene>
    <name evidence="3" type="ORF">SAMN05192574_102175</name>
</gene>
<organism evidence="3 4">
    <name type="scientific">Mucilaginibacter gossypiicola</name>
    <dbReference type="NCBI Taxonomy" id="551995"/>
    <lineage>
        <taxon>Bacteria</taxon>
        <taxon>Pseudomonadati</taxon>
        <taxon>Bacteroidota</taxon>
        <taxon>Sphingobacteriia</taxon>
        <taxon>Sphingobacteriales</taxon>
        <taxon>Sphingobacteriaceae</taxon>
        <taxon>Mucilaginibacter</taxon>
    </lineage>
</organism>
<dbReference type="PANTHER" id="PTHR12521:SF0">
    <property type="entry name" value="ADP-RIBOSE GLYCOHYDROLASE OARD1"/>
    <property type="match status" value="1"/>
</dbReference>
<dbReference type="OrthoDB" id="9780211at2"/>
<dbReference type="SUPFAM" id="SSF52949">
    <property type="entry name" value="Macro domain-like"/>
    <property type="match status" value="1"/>
</dbReference>
<dbReference type="InterPro" id="IPR043472">
    <property type="entry name" value="Macro_dom-like"/>
</dbReference>
<feature type="domain" description="Macro" evidence="2">
    <location>
        <begin position="1"/>
        <end position="69"/>
    </location>
</feature>